<proteinExistence type="predicted"/>
<feature type="domain" description="Resolvase/invertase-type recombinase catalytic" evidence="1">
    <location>
        <begin position="1"/>
        <end position="41"/>
    </location>
</feature>
<dbReference type="GO" id="GO:0000150">
    <property type="term" value="F:DNA strand exchange activity"/>
    <property type="evidence" value="ECO:0007669"/>
    <property type="project" value="InterPro"/>
</dbReference>
<protein>
    <submittedName>
        <fullName evidence="2">Recombinase family protein</fullName>
    </submittedName>
</protein>
<reference evidence="2 3" key="2">
    <citation type="submission" date="2018-07" db="EMBL/GenBank/DDBJ databases">
        <title>Diversity of Mesorhizobium strains in Brazil.</title>
        <authorList>
            <person name="Helene L.C.F."/>
            <person name="Dall'Agnol R."/>
            <person name="Delamuta J.R.M."/>
            <person name="Hungria M."/>
        </authorList>
    </citation>
    <scope>NUCLEOTIDE SEQUENCE [LARGE SCALE GENOMIC DNA]</scope>
    <source>
        <strain evidence="2 3">AC99b</strain>
    </source>
</reference>
<accession>A0A330H8H0</accession>
<sequence>MPPTGHHNRRRPVSLIAALQFERDLIRERTRAGLQAAGERGRRGGRQAVVTPEKLAKARQHLAAGLNVREAAARVKIGKTALYQALKADKSAASTAKPK</sequence>
<dbReference type="EMBL" id="QMBP01000031">
    <property type="protein sequence ID" value="RAZ82969.1"/>
    <property type="molecule type" value="Genomic_DNA"/>
</dbReference>
<dbReference type="SUPFAM" id="SSF46689">
    <property type="entry name" value="Homeodomain-like"/>
    <property type="match status" value="1"/>
</dbReference>
<reference evidence="3" key="1">
    <citation type="submission" date="2018-06" db="EMBL/GenBank/DDBJ databases">
        <authorList>
            <person name="Helene L.C."/>
            <person name="Dall'Agnol R."/>
            <person name="Delamuta J.R."/>
            <person name="Hungria M."/>
        </authorList>
    </citation>
    <scope>NUCLEOTIDE SEQUENCE [LARGE SCALE GENOMIC DNA]</scope>
    <source>
        <strain evidence="3">AC99b</strain>
    </source>
</reference>
<evidence type="ECO:0000313" key="2">
    <source>
        <dbReference type="EMBL" id="RAZ82969.1"/>
    </source>
</evidence>
<gene>
    <name evidence="2" type="ORF">DPM33_33840</name>
</gene>
<evidence type="ECO:0000313" key="3">
    <source>
        <dbReference type="Proteomes" id="UP000251558"/>
    </source>
</evidence>
<dbReference type="AlphaFoldDB" id="A0A330H8H0"/>
<comment type="caution">
    <text evidence="2">The sequence shown here is derived from an EMBL/GenBank/DDBJ whole genome shotgun (WGS) entry which is preliminary data.</text>
</comment>
<dbReference type="InterPro" id="IPR006119">
    <property type="entry name" value="Resolv_N"/>
</dbReference>
<dbReference type="Proteomes" id="UP000251558">
    <property type="component" value="Unassembled WGS sequence"/>
</dbReference>
<dbReference type="PROSITE" id="PS51736">
    <property type="entry name" value="RECOMBINASES_3"/>
    <property type="match status" value="1"/>
</dbReference>
<dbReference type="InterPro" id="IPR009057">
    <property type="entry name" value="Homeodomain-like_sf"/>
</dbReference>
<dbReference type="GO" id="GO:0003677">
    <property type="term" value="F:DNA binding"/>
    <property type="evidence" value="ECO:0007669"/>
    <property type="project" value="InterPro"/>
</dbReference>
<keyword evidence="3" id="KW-1185">Reference proteome</keyword>
<dbReference type="OrthoDB" id="9800103at2"/>
<organism evidence="2 3">
    <name type="scientific">Mesorhizobium hawassense</name>
    <dbReference type="NCBI Taxonomy" id="1209954"/>
    <lineage>
        <taxon>Bacteria</taxon>
        <taxon>Pseudomonadati</taxon>
        <taxon>Pseudomonadota</taxon>
        <taxon>Alphaproteobacteria</taxon>
        <taxon>Hyphomicrobiales</taxon>
        <taxon>Phyllobacteriaceae</taxon>
        <taxon>Mesorhizobium</taxon>
    </lineage>
</organism>
<evidence type="ECO:0000259" key="1">
    <source>
        <dbReference type="PROSITE" id="PS51736"/>
    </source>
</evidence>
<name>A0A330H8H0_9HYPH</name>